<feature type="compositionally biased region" description="Basic and acidic residues" evidence="1">
    <location>
        <begin position="585"/>
        <end position="601"/>
    </location>
</feature>
<feature type="compositionally biased region" description="Acidic residues" evidence="1">
    <location>
        <begin position="195"/>
        <end position="204"/>
    </location>
</feature>
<protein>
    <submittedName>
        <fullName evidence="3">SANTA domain-containing protein</fullName>
    </submittedName>
</protein>
<name>A0AAX4JAA2_9MICR</name>
<evidence type="ECO:0000256" key="1">
    <source>
        <dbReference type="SAM" id="MobiDB-lite"/>
    </source>
</evidence>
<feature type="compositionally biased region" description="Basic residues" evidence="1">
    <location>
        <begin position="518"/>
        <end position="532"/>
    </location>
</feature>
<accession>A0AAX4JAA2</accession>
<dbReference type="Proteomes" id="UP001334084">
    <property type="component" value="Chromosome 3"/>
</dbReference>
<feature type="region of interest" description="Disordered" evidence="1">
    <location>
        <begin position="689"/>
        <end position="743"/>
    </location>
</feature>
<evidence type="ECO:0000313" key="3">
    <source>
        <dbReference type="EMBL" id="WUR02904.1"/>
    </source>
</evidence>
<feature type="compositionally biased region" description="Acidic residues" evidence="1">
    <location>
        <begin position="212"/>
        <end position="221"/>
    </location>
</feature>
<evidence type="ECO:0000313" key="4">
    <source>
        <dbReference type="Proteomes" id="UP001334084"/>
    </source>
</evidence>
<dbReference type="KEGG" id="vnx:VNE69_03124"/>
<proteinExistence type="predicted"/>
<dbReference type="RefSeq" id="XP_065329049.1">
    <property type="nucleotide sequence ID" value="XM_065472977.1"/>
</dbReference>
<evidence type="ECO:0000259" key="2">
    <source>
        <dbReference type="Pfam" id="PF09133"/>
    </source>
</evidence>
<dbReference type="Pfam" id="PF09133">
    <property type="entry name" value="SANTA"/>
    <property type="match status" value="1"/>
</dbReference>
<feature type="region of interest" description="Disordered" evidence="1">
    <location>
        <begin position="191"/>
        <end position="284"/>
    </location>
</feature>
<gene>
    <name evidence="3" type="ORF">VNE69_03124</name>
</gene>
<sequence>MNQKEDILRTKEFENLKDYTIFKKRTPRLKRYTRNDKKRLSRWYISFVKNNNPRIKYKYWISINGYLDDNNLIQSSPILNIQGSLVVVTANSLYFLKGNSEIIRNPPHSRFEITELSKFSKGFPNDWEEIIIRQLTEIFGAEKLKTSDLDGDMVLTPFDKLYNKIFSNEEEENIQLSNAQSGDENIEENYLADQEQSEENDIEETENKSEESENISEEFDLEENKNISEDDDTEENKNISEDDDTEENKNISEDDETEENKNISEDDETEENKNISEESDLEENVLLEVKNNLEDKGNLSIRSQITQATLKSQTKEEDSEDIEIVSSSFRFDKSQNKESKFKGAFEKENTFDMTYDKGKLVDSPYEHIFLEDNIEEIIKIEEKSKTKEESDLEICILNTKEEDNFDRKFKSNDSEKSAEDIQKSIKKTAESFQSAINNINEQNSAPPQRNYKTNTDFFIDSSFHTEETLSSGIKLEDIEDKDCLQDSKIIESILSLGSILENGTFTPNDSDKVNLSLTKRKKKEEKGQKKKSKDSVISEYTSVQSEGKSNKSLLEQIMNSRISRPYSYEEVSNKEKISLIQKNEENKTQVEERQKHNEIEILKGPSIINEQQEKEPSIINEDKKVKEEIEQKRVNVEPNISKEEAKEEIDQDTVNELIKIENLKKLYKQNAIIQNQELENKLNQVLYEDSEETRENKSLFVESKNVPTGEVEGNATSSSLNTRKIKKKKGMRMPSQGKNKKKM</sequence>
<dbReference type="GeneID" id="90540720"/>
<keyword evidence="4" id="KW-1185">Reference proteome</keyword>
<feature type="region of interest" description="Disordered" evidence="1">
    <location>
        <begin position="585"/>
        <end position="623"/>
    </location>
</feature>
<dbReference type="InterPro" id="IPR015216">
    <property type="entry name" value="SANTA"/>
</dbReference>
<organism evidence="3 4">
    <name type="scientific">Vairimorpha necatrix</name>
    <dbReference type="NCBI Taxonomy" id="6039"/>
    <lineage>
        <taxon>Eukaryota</taxon>
        <taxon>Fungi</taxon>
        <taxon>Fungi incertae sedis</taxon>
        <taxon>Microsporidia</taxon>
        <taxon>Nosematidae</taxon>
        <taxon>Vairimorpha</taxon>
    </lineage>
</organism>
<dbReference type="AlphaFoldDB" id="A0AAX4JAA2"/>
<reference evidence="3" key="1">
    <citation type="journal article" date="2024" name="BMC Genomics">
        <title>Functional annotation of a divergent genome using sequence and structure-based similarity.</title>
        <authorList>
            <person name="Svedberg D."/>
            <person name="Winiger R.R."/>
            <person name="Berg A."/>
            <person name="Sharma H."/>
            <person name="Tellgren-Roth C."/>
            <person name="Debrunner-Vossbrinck B.A."/>
            <person name="Vossbrinck C.R."/>
            <person name="Barandun J."/>
        </authorList>
    </citation>
    <scope>NUCLEOTIDE SEQUENCE</scope>
    <source>
        <strain evidence="3">Illinois isolate</strain>
    </source>
</reference>
<feature type="compositionally biased region" description="Basic and acidic residues" evidence="1">
    <location>
        <begin position="611"/>
        <end position="623"/>
    </location>
</feature>
<dbReference type="EMBL" id="CP142728">
    <property type="protein sequence ID" value="WUR02904.1"/>
    <property type="molecule type" value="Genomic_DNA"/>
</dbReference>
<feature type="compositionally biased region" description="Polar residues" evidence="1">
    <location>
        <begin position="504"/>
        <end position="517"/>
    </location>
</feature>
<feature type="domain" description="SANTA" evidence="2">
    <location>
        <begin position="39"/>
        <end position="130"/>
    </location>
</feature>
<feature type="compositionally biased region" description="Polar residues" evidence="1">
    <location>
        <begin position="538"/>
        <end position="552"/>
    </location>
</feature>
<feature type="region of interest" description="Disordered" evidence="1">
    <location>
        <begin position="504"/>
        <end position="552"/>
    </location>
</feature>